<keyword evidence="3 9" id="KW-1133">Transmembrane helix</keyword>
<evidence type="ECO:0000313" key="14">
    <source>
        <dbReference type="Proteomes" id="UP001249851"/>
    </source>
</evidence>
<dbReference type="Gene3D" id="2.60.120.200">
    <property type="match status" value="4"/>
</dbReference>
<dbReference type="InterPro" id="IPR000152">
    <property type="entry name" value="EGF-type_Asp/Asn_hydroxyl_site"/>
</dbReference>
<feature type="domain" description="Laminin G" evidence="11">
    <location>
        <begin position="223"/>
        <end position="382"/>
    </location>
</feature>
<feature type="domain" description="EGF-like" evidence="12">
    <location>
        <begin position="802"/>
        <end position="838"/>
    </location>
</feature>
<feature type="signal peptide" evidence="10">
    <location>
        <begin position="1"/>
        <end position="21"/>
    </location>
</feature>
<dbReference type="InterPro" id="IPR050372">
    <property type="entry name" value="Neurexin-related_CASP"/>
</dbReference>
<evidence type="ECO:0000256" key="2">
    <source>
        <dbReference type="ARBA" id="ARBA00022692"/>
    </source>
</evidence>
<evidence type="ECO:0000313" key="13">
    <source>
        <dbReference type="EMBL" id="KAK2570045.1"/>
    </source>
</evidence>
<dbReference type="InterPro" id="IPR001791">
    <property type="entry name" value="Laminin_G"/>
</dbReference>
<dbReference type="Gene3D" id="2.60.120.1000">
    <property type="match status" value="1"/>
</dbReference>
<evidence type="ECO:0000256" key="3">
    <source>
        <dbReference type="ARBA" id="ARBA00022989"/>
    </source>
</evidence>
<keyword evidence="6" id="KW-0245">EGF-like domain</keyword>
<evidence type="ECO:0000256" key="8">
    <source>
        <dbReference type="SAM" id="MobiDB-lite"/>
    </source>
</evidence>
<dbReference type="GO" id="GO:0016020">
    <property type="term" value="C:membrane"/>
    <property type="evidence" value="ECO:0007669"/>
    <property type="project" value="UniProtKB-SubCell"/>
</dbReference>
<keyword evidence="10" id="KW-0732">Signal</keyword>
<dbReference type="PANTHER" id="PTHR15036">
    <property type="entry name" value="PIKACHURIN-LIKE PROTEIN"/>
    <property type="match status" value="1"/>
</dbReference>
<feature type="domain" description="Laminin G" evidence="11">
    <location>
        <begin position="634"/>
        <end position="801"/>
    </location>
</feature>
<dbReference type="AlphaFoldDB" id="A0AAD9QZ30"/>
<dbReference type="PROSITE" id="PS00010">
    <property type="entry name" value="ASX_HYDROXYL"/>
    <property type="match status" value="1"/>
</dbReference>
<evidence type="ECO:0000256" key="5">
    <source>
        <dbReference type="ARBA" id="ARBA00023157"/>
    </source>
</evidence>
<evidence type="ECO:0000256" key="4">
    <source>
        <dbReference type="ARBA" id="ARBA00023136"/>
    </source>
</evidence>
<feature type="compositionally biased region" description="Polar residues" evidence="8">
    <location>
        <begin position="1048"/>
        <end position="1059"/>
    </location>
</feature>
<dbReference type="Proteomes" id="UP001249851">
    <property type="component" value="Unassembled WGS sequence"/>
</dbReference>
<dbReference type="InterPro" id="IPR013320">
    <property type="entry name" value="ConA-like_dom_sf"/>
</dbReference>
<dbReference type="PROSITE" id="PS50025">
    <property type="entry name" value="LAM_G_DOMAIN"/>
    <property type="match status" value="3"/>
</dbReference>
<feature type="compositionally biased region" description="Basic and acidic residues" evidence="8">
    <location>
        <begin position="1124"/>
        <end position="1137"/>
    </location>
</feature>
<dbReference type="SMART" id="SM00181">
    <property type="entry name" value="EGF"/>
    <property type="match status" value="2"/>
</dbReference>
<name>A0AAD9QZ30_ACRCE</name>
<keyword evidence="4 9" id="KW-0472">Membrane</keyword>
<feature type="transmembrane region" description="Helical" evidence="9">
    <location>
        <begin position="1069"/>
        <end position="1093"/>
    </location>
</feature>
<evidence type="ECO:0000256" key="9">
    <source>
        <dbReference type="SAM" id="Phobius"/>
    </source>
</evidence>
<dbReference type="PROSITE" id="PS50026">
    <property type="entry name" value="EGF_3"/>
    <property type="match status" value="2"/>
</dbReference>
<keyword evidence="2 9" id="KW-0812">Transmembrane</keyword>
<dbReference type="CDD" id="cd00110">
    <property type="entry name" value="LamG"/>
    <property type="match status" value="3"/>
</dbReference>
<feature type="region of interest" description="Disordered" evidence="8">
    <location>
        <begin position="1103"/>
        <end position="1137"/>
    </location>
</feature>
<reference evidence="13" key="1">
    <citation type="journal article" date="2023" name="G3 (Bethesda)">
        <title>Whole genome assembly and annotation of the endangered Caribbean coral Acropora cervicornis.</title>
        <authorList>
            <person name="Selwyn J.D."/>
            <person name="Vollmer S.V."/>
        </authorList>
    </citation>
    <scope>NUCLEOTIDE SEQUENCE</scope>
    <source>
        <strain evidence="13">K2</strain>
    </source>
</reference>
<evidence type="ECO:0000256" key="1">
    <source>
        <dbReference type="ARBA" id="ARBA00004167"/>
    </source>
</evidence>
<evidence type="ECO:0000256" key="6">
    <source>
        <dbReference type="PROSITE-ProRule" id="PRU00076"/>
    </source>
</evidence>
<dbReference type="SUPFAM" id="SSF49899">
    <property type="entry name" value="Concanavalin A-like lectins/glucanases"/>
    <property type="match status" value="4"/>
</dbReference>
<feature type="disulfide bond" evidence="7">
    <location>
        <begin position="774"/>
        <end position="801"/>
    </location>
</feature>
<evidence type="ECO:0000259" key="11">
    <source>
        <dbReference type="PROSITE" id="PS50025"/>
    </source>
</evidence>
<keyword evidence="5 7" id="KW-1015">Disulfide bond</keyword>
<comment type="caution">
    <text evidence="6">Lacks conserved residue(s) required for the propagation of feature annotation.</text>
</comment>
<proteinExistence type="predicted"/>
<organism evidence="13 14">
    <name type="scientific">Acropora cervicornis</name>
    <name type="common">Staghorn coral</name>
    <dbReference type="NCBI Taxonomy" id="6130"/>
    <lineage>
        <taxon>Eukaryota</taxon>
        <taxon>Metazoa</taxon>
        <taxon>Cnidaria</taxon>
        <taxon>Anthozoa</taxon>
        <taxon>Hexacorallia</taxon>
        <taxon>Scleractinia</taxon>
        <taxon>Astrocoeniina</taxon>
        <taxon>Acroporidae</taxon>
        <taxon>Acropora</taxon>
    </lineage>
</organism>
<keyword evidence="14" id="KW-1185">Reference proteome</keyword>
<dbReference type="InterPro" id="IPR003585">
    <property type="entry name" value="Neurexin-like"/>
</dbReference>
<comment type="subcellular location">
    <subcellularLocation>
        <location evidence="1">Membrane</location>
        <topology evidence="1">Single-pass membrane protein</topology>
    </subcellularLocation>
</comment>
<dbReference type="EMBL" id="JARQWQ010000008">
    <property type="protein sequence ID" value="KAK2570045.1"/>
    <property type="molecule type" value="Genomic_DNA"/>
</dbReference>
<feature type="chain" id="PRO_5041955551" evidence="10">
    <location>
        <begin position="22"/>
        <end position="1137"/>
    </location>
</feature>
<evidence type="ECO:0000259" key="12">
    <source>
        <dbReference type="PROSITE" id="PS50026"/>
    </source>
</evidence>
<dbReference type="SMART" id="SM00282">
    <property type="entry name" value="LamG"/>
    <property type="match status" value="4"/>
</dbReference>
<feature type="region of interest" description="Disordered" evidence="8">
    <location>
        <begin position="1019"/>
        <end position="1060"/>
    </location>
</feature>
<gene>
    <name evidence="13" type="ORF">P5673_004787</name>
</gene>
<dbReference type="SMART" id="SM00294">
    <property type="entry name" value="4.1m"/>
    <property type="match status" value="1"/>
</dbReference>
<evidence type="ECO:0000256" key="7">
    <source>
        <dbReference type="PROSITE-ProRule" id="PRU00122"/>
    </source>
</evidence>
<dbReference type="Pfam" id="PF02210">
    <property type="entry name" value="Laminin_G_2"/>
    <property type="match status" value="3"/>
</dbReference>
<accession>A0AAD9QZ30</accession>
<sequence length="1137" mass="126494">MDLKGLASILWLFYCLEVVLSASRQFTGEGFMEYRTTSGNIINSDKDELRIEFSTVQPSGLLFYARNSGGQFADYVALELVGGRLRFSIRYGRSSHSTENLHETLLGKNLNDAKSHSVEILHDKDVTTIYLDKTSDQEKAEHSFKTKYTKLDIDVAMYVGGAADFKALLSVKSNALFMGCIFQAEFKKILPGPVKVIDFLKDDKVTTYPSAMNKKCVAQTYEPFTFSSNDSSFVCSVGGLSSANSLSGSFVFRTYETKGVLLKQVDGGNGFELSYMEKDVQLKVIIRNSETLLNINYQNELTKINKGNWHYVKFSISPTSFELSVGSKTETRTPAATLPSNFFKGGVTAGGFVGCMNELIINKQKCQPNAGSQIKNVEWSGCNITDFCIFSPCLHGGKCMQTGKTFSCGCSGTGYDKGHNSLSVCQFSESESTCESLKKNNPSLSLSDRSYALDFDDSGPIKTYQAFCNFSADPPTTRVESRDFKIKLTPSNQPISQRISYEPSLDAAKALARRSEWCYQYVDFGCKKAKLHTGSNNEKLGFWVSSNGVYQSYWGGAKQGSRSCACGETNPNSCIDPTKKCNCDAGQDKWHSDEGYLNSTTLLPVVEVMFKGVTIGTEANFTVGHLFCAGEISNTATFVNQDGFIKLKAWSPPSNGVISLFFKTPYKKGVLLYNGMLDKDFFQVGIVNETSVGLSYNIGNGVRKIELSLGDKQVNDRSWHHIMIYHNMKVFGFRLDNQEGKHENPLFLKRELNLDNELYVAGYPYDVSKGFVGCIRGLDVNGEVQDLSKLAGEVEYVKSGCGAACENNSCKNHAKCLDNYNVYLCDCSKTPYYGYFCHKENGASFNDRDSQLVYEYPSASDVFRFDIVVGFKLGEGKPCSGDIIRLDSSDDSQFYRLSLTNRKLQFDFKGPRGPGSITIDPPSVGDFCRDVHTFALSRRYKVVNYTIDGVKKPKEEIERLDGLFTSMKKVTIGKEGDGGFKGCITGVKVTREAVGQKPETVEPIKEYLYDDKKTDRVTSKDVSKETCGPEPKVPEIPTPRPVGRGKDFTTSQGSTTNPKLQAEDDDKTAIIVVVVLILVLLLVVLILVIYWYWARHKGEYHTHEDDEELKATDPYIEPAAPRKLKGEEPEKKKEWYI</sequence>
<dbReference type="Gene3D" id="2.10.25.10">
    <property type="entry name" value="Laminin"/>
    <property type="match status" value="2"/>
</dbReference>
<evidence type="ECO:0000256" key="10">
    <source>
        <dbReference type="SAM" id="SignalP"/>
    </source>
</evidence>
<dbReference type="InterPro" id="IPR000742">
    <property type="entry name" value="EGF"/>
</dbReference>
<feature type="domain" description="Laminin G" evidence="11">
    <location>
        <begin position="21"/>
        <end position="216"/>
    </location>
</feature>
<feature type="domain" description="EGF-like" evidence="12">
    <location>
        <begin position="384"/>
        <end position="426"/>
    </location>
</feature>
<protein>
    <submittedName>
        <fullName evidence="13">EGF and laminin G domain-containing protein</fullName>
    </submittedName>
</protein>
<comment type="caution">
    <text evidence="13">The sequence shown here is derived from an EMBL/GenBank/DDBJ whole genome shotgun (WGS) entry which is preliminary data.</text>
</comment>
<reference evidence="13" key="2">
    <citation type="journal article" date="2023" name="Science">
        <title>Genomic signatures of disease resistance in endangered staghorn corals.</title>
        <authorList>
            <person name="Vollmer S.V."/>
            <person name="Selwyn J.D."/>
            <person name="Despard B.A."/>
            <person name="Roesel C.L."/>
        </authorList>
    </citation>
    <scope>NUCLEOTIDE SEQUENCE</scope>
    <source>
        <strain evidence="13">K2</strain>
    </source>
</reference>
<dbReference type="PANTHER" id="PTHR15036:SF49">
    <property type="entry name" value="AXOTACTIN"/>
    <property type="match status" value="1"/>
</dbReference>
<feature type="disulfide bond" evidence="7">
    <location>
        <begin position="355"/>
        <end position="382"/>
    </location>
</feature>